<dbReference type="Pfam" id="PF01546">
    <property type="entry name" value="Peptidase_M20"/>
    <property type="match status" value="1"/>
</dbReference>
<dbReference type="InterPro" id="IPR002933">
    <property type="entry name" value="Peptidase_M20"/>
</dbReference>
<comment type="caution">
    <text evidence="2">The sequence shown here is derived from an EMBL/GenBank/DDBJ whole genome shotgun (WGS) entry which is preliminary data.</text>
</comment>
<dbReference type="PANTHER" id="PTHR43501">
    <property type="entry name" value="CYTOSOL NON-SPECIFIC DIPEPTIDASE"/>
    <property type="match status" value="1"/>
</dbReference>
<dbReference type="InterPro" id="IPR011650">
    <property type="entry name" value="Peptidase_M20_dimer"/>
</dbReference>
<dbReference type="Proteomes" id="UP001524478">
    <property type="component" value="Unassembled WGS sequence"/>
</dbReference>
<accession>A0ABT1SGG7</accession>
<organism evidence="2 3">
    <name type="scientific">Tissierella carlieri</name>
    <dbReference type="NCBI Taxonomy" id="689904"/>
    <lineage>
        <taxon>Bacteria</taxon>
        <taxon>Bacillati</taxon>
        <taxon>Bacillota</taxon>
        <taxon>Tissierellia</taxon>
        <taxon>Tissierellales</taxon>
        <taxon>Tissierellaceae</taxon>
        <taxon>Tissierella</taxon>
    </lineage>
</organism>
<evidence type="ECO:0000259" key="1">
    <source>
        <dbReference type="Pfam" id="PF07687"/>
    </source>
</evidence>
<dbReference type="EMBL" id="JANGAC010000025">
    <property type="protein sequence ID" value="MCQ4925593.1"/>
    <property type="molecule type" value="Genomic_DNA"/>
</dbReference>
<dbReference type="Gene3D" id="3.40.630.10">
    <property type="entry name" value="Zn peptidases"/>
    <property type="match status" value="2"/>
</dbReference>
<sequence>MEKPMNKLENLEPKRVFYYFEQLSQIPRCSYNEENVSNYIREIGKKLGLETIQDNVLNVIIRKPATLGYEDSEGVIIQGHMDMVCEKEDTSSHDFNKDPIKLEIDGDYIHADKTTLGADNGIAVAMGLAILEDTTLEHPSIELLVTTSEETEMDGALGLSEGVLKGTRLLNVDSEEEGVLVTGSAGGELIEVKIPIEYEEVSDSYEIEIEVRGLMGGHSGMEIHKPRGNSNKILNSILREIKETIDIKLISITGGTKDNAIPRQSRAKIGVNSEDLSRFNDKIEEIRKKIIDENKIEEPDISIGITKGNLVSKVLSSKVLSSLTLLIDSILTGVFTRLPQNEEIVESSSNLAIIKTEEEQIIIQVSTRSSAESVLLELRQNILEEIDKTNASYSISGNYPEWEYNPESKLRDTALALYKEVFGKEMESTVIHAGLECGVFAKKYPNLDIISFGPNMYDVHTPKERLSILSTKRTYEYLKELLKRLK</sequence>
<dbReference type="CDD" id="cd03890">
    <property type="entry name" value="M20_pepD"/>
    <property type="match status" value="1"/>
</dbReference>
<dbReference type="InterPro" id="IPR001160">
    <property type="entry name" value="Peptidase_M20C"/>
</dbReference>
<dbReference type="PRINTS" id="PR00934">
    <property type="entry name" value="XHISDIPTASE"/>
</dbReference>
<reference evidence="2 3" key="1">
    <citation type="submission" date="2022-06" db="EMBL/GenBank/DDBJ databases">
        <title>Isolation of gut microbiota from human fecal samples.</title>
        <authorList>
            <person name="Pamer E.G."/>
            <person name="Barat B."/>
            <person name="Waligurski E."/>
            <person name="Medina S."/>
            <person name="Paddock L."/>
            <person name="Mostad J."/>
        </authorList>
    </citation>
    <scope>NUCLEOTIDE SEQUENCE [LARGE SCALE GENOMIC DNA]</scope>
    <source>
        <strain evidence="2 3">DFI.7.95</strain>
    </source>
</reference>
<dbReference type="Pfam" id="PF07687">
    <property type="entry name" value="M20_dimer"/>
    <property type="match status" value="1"/>
</dbReference>
<dbReference type="SUPFAM" id="SSF53187">
    <property type="entry name" value="Zn-dependent exopeptidases"/>
    <property type="match status" value="1"/>
</dbReference>
<gene>
    <name evidence="2" type="ORF">NE686_21030</name>
</gene>
<dbReference type="PANTHER" id="PTHR43501:SF1">
    <property type="entry name" value="CYTOSOL NON-SPECIFIC DIPEPTIDASE"/>
    <property type="match status" value="1"/>
</dbReference>
<feature type="domain" description="Peptidase M20 dimerisation" evidence="1">
    <location>
        <begin position="209"/>
        <end position="295"/>
    </location>
</feature>
<proteinExistence type="predicted"/>
<evidence type="ECO:0000313" key="3">
    <source>
        <dbReference type="Proteomes" id="UP001524478"/>
    </source>
</evidence>
<evidence type="ECO:0000313" key="2">
    <source>
        <dbReference type="EMBL" id="MCQ4925593.1"/>
    </source>
</evidence>
<dbReference type="NCBIfam" id="TIGR01893">
    <property type="entry name" value="aa-his-dipept"/>
    <property type="match status" value="1"/>
</dbReference>
<protein>
    <submittedName>
        <fullName evidence="2">Aminoacyl-histidine dipeptidase</fullName>
    </submittedName>
</protein>
<keyword evidence="3" id="KW-1185">Reference proteome</keyword>
<dbReference type="PIRSF" id="PIRSF016599">
    <property type="entry name" value="Xaa-His_dipept"/>
    <property type="match status" value="1"/>
</dbReference>
<name>A0ABT1SGG7_9FIRM</name>
<dbReference type="RefSeq" id="WP_256313012.1">
    <property type="nucleotide sequence ID" value="NZ_JANGAC010000025.1"/>
</dbReference>